<evidence type="ECO:0000259" key="3">
    <source>
        <dbReference type="Pfam" id="PF16344"/>
    </source>
</evidence>
<protein>
    <submittedName>
        <fullName evidence="4">Iron dicitrate transporter FecR</fullName>
    </submittedName>
</protein>
<dbReference type="InterPro" id="IPR032508">
    <property type="entry name" value="FecR_C"/>
</dbReference>
<gene>
    <name evidence="4" type="ORF">GCM10011379_32930</name>
</gene>
<organism evidence="4 5">
    <name type="scientific">Filimonas zeae</name>
    <dbReference type="NCBI Taxonomy" id="1737353"/>
    <lineage>
        <taxon>Bacteria</taxon>
        <taxon>Pseudomonadati</taxon>
        <taxon>Bacteroidota</taxon>
        <taxon>Chitinophagia</taxon>
        <taxon>Chitinophagales</taxon>
        <taxon>Chitinophagaceae</taxon>
        <taxon>Filimonas</taxon>
    </lineage>
</organism>
<evidence type="ECO:0000259" key="2">
    <source>
        <dbReference type="Pfam" id="PF04773"/>
    </source>
</evidence>
<dbReference type="Pfam" id="PF16344">
    <property type="entry name" value="FecR_C"/>
    <property type="match status" value="1"/>
</dbReference>
<evidence type="ECO:0000313" key="4">
    <source>
        <dbReference type="EMBL" id="GGH72473.1"/>
    </source>
</evidence>
<feature type="domain" description="FecR protein" evidence="2">
    <location>
        <begin position="179"/>
        <end position="275"/>
    </location>
</feature>
<name>A0A917MYV8_9BACT</name>
<dbReference type="Proteomes" id="UP000627292">
    <property type="component" value="Unassembled WGS sequence"/>
</dbReference>
<sequence>MEQDQFSLLLHEYLSGTISAERAGELLSAMEDAAAMERLQSIITDQLNNGVFNQNLALPQTHGRIQAKLQEAIAAPPARRIRLWQRMSAIAAVLLVAVGIGIWLTGRKTPHYHAQHIPQHIQPGKQGAILTLANGKQILLDSMGNGTVAMQNGTEVRLHNGQLHYKAAAAQNEAVAFNTVSTPRGRQFHLVLPDGSMVWLNAASTVTFPAAFTGAQRIVKITGEAYFEVAADAHRPFMVQSKDSSFTQVLGTRFNINAYPEESYTTTTLLEGSVKTGNHKTAMILQPGEQAAIHLSATQPVLVKRADIEQVMAWKNGYFDFNNLPLEQVMRQLARWYNLEIVYEKGVPDIHFGGKLSRNVSFEGLIKGLEKAGLRFRMHGERTLVILP</sequence>
<dbReference type="Gene3D" id="2.60.120.1440">
    <property type="match status" value="1"/>
</dbReference>
<dbReference type="AlphaFoldDB" id="A0A917MYV8"/>
<dbReference type="Pfam" id="PF04773">
    <property type="entry name" value="FecR"/>
    <property type="match status" value="1"/>
</dbReference>
<comment type="caution">
    <text evidence="4">The sequence shown here is derived from an EMBL/GenBank/DDBJ whole genome shotgun (WGS) entry which is preliminary data.</text>
</comment>
<dbReference type="RefSeq" id="WP_188954202.1">
    <property type="nucleotide sequence ID" value="NZ_BMIB01000003.1"/>
</dbReference>
<evidence type="ECO:0000256" key="1">
    <source>
        <dbReference type="SAM" id="Phobius"/>
    </source>
</evidence>
<feature type="transmembrane region" description="Helical" evidence="1">
    <location>
        <begin position="87"/>
        <end position="106"/>
    </location>
</feature>
<accession>A0A917MYV8</accession>
<dbReference type="Gene3D" id="3.55.50.30">
    <property type="match status" value="1"/>
</dbReference>
<dbReference type="FunFam" id="2.60.120.1440:FF:000001">
    <property type="entry name" value="Putative anti-sigma factor"/>
    <property type="match status" value="1"/>
</dbReference>
<keyword evidence="1" id="KW-0812">Transmembrane</keyword>
<dbReference type="EMBL" id="BMIB01000003">
    <property type="protein sequence ID" value="GGH72473.1"/>
    <property type="molecule type" value="Genomic_DNA"/>
</dbReference>
<keyword evidence="5" id="KW-1185">Reference proteome</keyword>
<keyword evidence="1" id="KW-1133">Transmembrane helix</keyword>
<proteinExistence type="predicted"/>
<reference evidence="4" key="2">
    <citation type="submission" date="2020-09" db="EMBL/GenBank/DDBJ databases">
        <authorList>
            <person name="Sun Q."/>
            <person name="Zhou Y."/>
        </authorList>
    </citation>
    <scope>NUCLEOTIDE SEQUENCE</scope>
    <source>
        <strain evidence="4">CGMCC 1.15290</strain>
    </source>
</reference>
<dbReference type="GO" id="GO:0016989">
    <property type="term" value="F:sigma factor antagonist activity"/>
    <property type="evidence" value="ECO:0007669"/>
    <property type="project" value="TreeGrafter"/>
</dbReference>
<dbReference type="InterPro" id="IPR012373">
    <property type="entry name" value="Ferrdict_sens_TM"/>
</dbReference>
<evidence type="ECO:0000313" key="5">
    <source>
        <dbReference type="Proteomes" id="UP000627292"/>
    </source>
</evidence>
<dbReference type="PANTHER" id="PTHR30273:SF2">
    <property type="entry name" value="PROTEIN FECR"/>
    <property type="match status" value="1"/>
</dbReference>
<reference evidence="4" key="1">
    <citation type="journal article" date="2014" name="Int. J. Syst. Evol. Microbiol.">
        <title>Complete genome sequence of Corynebacterium casei LMG S-19264T (=DSM 44701T), isolated from a smear-ripened cheese.</title>
        <authorList>
            <consortium name="US DOE Joint Genome Institute (JGI-PGF)"/>
            <person name="Walter F."/>
            <person name="Albersmeier A."/>
            <person name="Kalinowski J."/>
            <person name="Ruckert C."/>
        </authorList>
    </citation>
    <scope>NUCLEOTIDE SEQUENCE</scope>
    <source>
        <strain evidence="4">CGMCC 1.15290</strain>
    </source>
</reference>
<dbReference type="InterPro" id="IPR006860">
    <property type="entry name" value="FecR"/>
</dbReference>
<feature type="domain" description="Protein FecR C-terminal" evidence="3">
    <location>
        <begin position="318"/>
        <end position="383"/>
    </location>
</feature>
<keyword evidence="1" id="KW-0472">Membrane</keyword>
<dbReference type="PANTHER" id="PTHR30273">
    <property type="entry name" value="PERIPLASMIC SIGNAL SENSOR AND SIGMA FACTOR ACTIVATOR FECR-RELATED"/>
    <property type="match status" value="1"/>
</dbReference>